<organism evidence="2 3">
    <name type="scientific">Trichoderma longibrachiatum ATCC 18648</name>
    <dbReference type="NCBI Taxonomy" id="983965"/>
    <lineage>
        <taxon>Eukaryota</taxon>
        <taxon>Fungi</taxon>
        <taxon>Dikarya</taxon>
        <taxon>Ascomycota</taxon>
        <taxon>Pezizomycotina</taxon>
        <taxon>Sordariomycetes</taxon>
        <taxon>Hypocreomycetidae</taxon>
        <taxon>Hypocreales</taxon>
        <taxon>Hypocreaceae</taxon>
        <taxon>Trichoderma</taxon>
    </lineage>
</organism>
<protein>
    <submittedName>
        <fullName evidence="2">Uncharacterized protein</fullName>
    </submittedName>
</protein>
<feature type="compositionally biased region" description="Low complexity" evidence="1">
    <location>
        <begin position="180"/>
        <end position="195"/>
    </location>
</feature>
<gene>
    <name evidence="2" type="ORF">M440DRAFT_1401012</name>
</gene>
<feature type="compositionally biased region" description="Gly residues" evidence="1">
    <location>
        <begin position="246"/>
        <end position="258"/>
    </location>
</feature>
<evidence type="ECO:0000256" key="1">
    <source>
        <dbReference type="SAM" id="MobiDB-lite"/>
    </source>
</evidence>
<dbReference type="Proteomes" id="UP000240760">
    <property type="component" value="Unassembled WGS sequence"/>
</dbReference>
<dbReference type="EMBL" id="KZ679131">
    <property type="protein sequence ID" value="PTB76664.1"/>
    <property type="molecule type" value="Genomic_DNA"/>
</dbReference>
<accession>A0A2T4C567</accession>
<sequence>MNLVAASSRNTTVAGPGAVPFGVHSVSDGCGIGMTTCDINCMPLTGICCDLGNGAYCDIGYSCVDNGCCPVGKICNGPPTGCEGDRDLCGEFCVPKGTCDGSGGSGGSGSGGSGGCPSGYEACDDECMPTGSVCCHNGYHCNAGQTCTSDFKCRLGGSGGGGGSSGGDGGDDPTTSIDDSFTTRGSGGSRPTTYSLSPDPEPTAAPTESNPFGGDDVSSTEDSQPTATEPSTTPRPTSNRGSGSSSIGGGGGSSGGSNSGSSSDDNGDDDGGNSGSNSKNGGSSGDSNGDSEDDGSSGTMNAPSLVAGFLALVAFVL</sequence>
<dbReference type="STRING" id="983965.A0A2T4C567"/>
<evidence type="ECO:0000313" key="3">
    <source>
        <dbReference type="Proteomes" id="UP000240760"/>
    </source>
</evidence>
<dbReference type="AlphaFoldDB" id="A0A2T4C567"/>
<dbReference type="OrthoDB" id="5152093at2759"/>
<feature type="compositionally biased region" description="Low complexity" evidence="1">
    <location>
        <begin position="275"/>
        <end position="288"/>
    </location>
</feature>
<evidence type="ECO:0000313" key="2">
    <source>
        <dbReference type="EMBL" id="PTB76664.1"/>
    </source>
</evidence>
<reference evidence="2 3" key="1">
    <citation type="submission" date="2016-07" db="EMBL/GenBank/DDBJ databases">
        <title>Multiple horizontal gene transfer events from other fungi enriched the ability of initially mycotrophic Trichoderma (Ascomycota) to feed on dead plant biomass.</title>
        <authorList>
            <consortium name="DOE Joint Genome Institute"/>
            <person name="Aerts A."/>
            <person name="Atanasova L."/>
            <person name="Chenthamara K."/>
            <person name="Zhang J."/>
            <person name="Grujic M."/>
            <person name="Henrissat B."/>
            <person name="Kuo A."/>
            <person name="Salamov A."/>
            <person name="Lipzen A."/>
            <person name="Labutti K."/>
            <person name="Barry K."/>
            <person name="Miao Y."/>
            <person name="Rahimi M.J."/>
            <person name="Shen Q."/>
            <person name="Grigoriev I.V."/>
            <person name="Kubicek C.P."/>
            <person name="Druzhinina I.S."/>
        </authorList>
    </citation>
    <scope>NUCLEOTIDE SEQUENCE [LARGE SCALE GENOMIC DNA]</scope>
    <source>
        <strain evidence="2 3">ATCC 18648</strain>
    </source>
</reference>
<feature type="region of interest" description="Disordered" evidence="1">
    <location>
        <begin position="159"/>
        <end position="302"/>
    </location>
</feature>
<name>A0A2T4C567_TRILO</name>
<keyword evidence="3" id="KW-1185">Reference proteome</keyword>
<proteinExistence type="predicted"/>
<feature type="compositionally biased region" description="Gly residues" evidence="1">
    <location>
        <begin position="159"/>
        <end position="168"/>
    </location>
</feature>
<feature type="compositionally biased region" description="Polar residues" evidence="1">
    <location>
        <begin position="220"/>
        <end position="240"/>
    </location>
</feature>